<dbReference type="AlphaFoldDB" id="A0A2K3JP91"/>
<evidence type="ECO:0008006" key="3">
    <source>
        <dbReference type="Google" id="ProtNLM"/>
    </source>
</evidence>
<sequence>MDEVKLSKRIEQLMTKLDSVDEKCCARLRGHNVTYLVLNMQQIRFKAQCAEKENVANTRKVKIWLEKVKCTLDDVDNLLDESSKEDLRPLDKKNKKSHIFFSSLRQLAFDLKMANKIKNLTERTKCLGKFTAFTNPNMVSSQKSPC</sequence>
<evidence type="ECO:0000313" key="2">
    <source>
        <dbReference type="Proteomes" id="UP000236291"/>
    </source>
</evidence>
<organism evidence="1 2">
    <name type="scientific">Trifolium pratense</name>
    <name type="common">Red clover</name>
    <dbReference type="NCBI Taxonomy" id="57577"/>
    <lineage>
        <taxon>Eukaryota</taxon>
        <taxon>Viridiplantae</taxon>
        <taxon>Streptophyta</taxon>
        <taxon>Embryophyta</taxon>
        <taxon>Tracheophyta</taxon>
        <taxon>Spermatophyta</taxon>
        <taxon>Magnoliopsida</taxon>
        <taxon>eudicotyledons</taxon>
        <taxon>Gunneridae</taxon>
        <taxon>Pentapetalae</taxon>
        <taxon>rosids</taxon>
        <taxon>fabids</taxon>
        <taxon>Fabales</taxon>
        <taxon>Fabaceae</taxon>
        <taxon>Papilionoideae</taxon>
        <taxon>50 kb inversion clade</taxon>
        <taxon>NPAAA clade</taxon>
        <taxon>Hologalegina</taxon>
        <taxon>IRL clade</taxon>
        <taxon>Trifolieae</taxon>
        <taxon>Trifolium</taxon>
    </lineage>
</organism>
<accession>A0A2K3JP91</accession>
<comment type="caution">
    <text evidence="1">The sequence shown here is derived from an EMBL/GenBank/DDBJ whole genome shotgun (WGS) entry which is preliminary data.</text>
</comment>
<proteinExistence type="predicted"/>
<protein>
    <recommendedName>
        <fullName evidence="3">Rx N-terminal domain-containing protein</fullName>
    </recommendedName>
</protein>
<evidence type="ECO:0000313" key="1">
    <source>
        <dbReference type="EMBL" id="PNX55830.1"/>
    </source>
</evidence>
<reference evidence="1 2" key="1">
    <citation type="journal article" date="2014" name="Am. J. Bot.">
        <title>Genome assembly and annotation for red clover (Trifolium pratense; Fabaceae).</title>
        <authorList>
            <person name="Istvanek J."/>
            <person name="Jaros M."/>
            <person name="Krenek A."/>
            <person name="Repkova J."/>
        </authorList>
    </citation>
    <scope>NUCLEOTIDE SEQUENCE [LARGE SCALE GENOMIC DNA]</scope>
    <source>
        <strain evidence="2">cv. Tatra</strain>
        <tissue evidence="1">Young leaves</tissue>
    </source>
</reference>
<reference evidence="1 2" key="2">
    <citation type="journal article" date="2017" name="Front. Plant Sci.">
        <title>Gene Classification and Mining of Molecular Markers Useful in Red Clover (Trifolium pratense) Breeding.</title>
        <authorList>
            <person name="Istvanek J."/>
            <person name="Dluhosova J."/>
            <person name="Dluhos P."/>
            <person name="Patkova L."/>
            <person name="Nedelnik J."/>
            <person name="Repkova J."/>
        </authorList>
    </citation>
    <scope>NUCLEOTIDE SEQUENCE [LARGE SCALE GENOMIC DNA]</scope>
    <source>
        <strain evidence="2">cv. Tatra</strain>
        <tissue evidence="1">Young leaves</tissue>
    </source>
</reference>
<name>A0A2K3JP91_TRIPR</name>
<dbReference type="EMBL" id="ASHM01072984">
    <property type="protein sequence ID" value="PNX55830.1"/>
    <property type="molecule type" value="Genomic_DNA"/>
</dbReference>
<gene>
    <name evidence="1" type="ORF">L195_g049461</name>
</gene>
<dbReference type="Proteomes" id="UP000236291">
    <property type="component" value="Unassembled WGS sequence"/>
</dbReference>